<comment type="caution">
    <text evidence="1">The sequence shown here is derived from an EMBL/GenBank/DDBJ whole genome shotgun (WGS) entry which is preliminary data.</text>
</comment>
<organism evidence="1 2">
    <name type="scientific">Tritrichomonas musculus</name>
    <dbReference type="NCBI Taxonomy" id="1915356"/>
    <lineage>
        <taxon>Eukaryota</taxon>
        <taxon>Metamonada</taxon>
        <taxon>Parabasalia</taxon>
        <taxon>Tritrichomonadida</taxon>
        <taxon>Tritrichomonadidae</taxon>
        <taxon>Tritrichomonas</taxon>
    </lineage>
</organism>
<evidence type="ECO:0000313" key="2">
    <source>
        <dbReference type="Proteomes" id="UP001470230"/>
    </source>
</evidence>
<evidence type="ECO:0000313" key="1">
    <source>
        <dbReference type="EMBL" id="KAK8878472.1"/>
    </source>
</evidence>
<proteinExistence type="predicted"/>
<dbReference type="Proteomes" id="UP001470230">
    <property type="component" value="Unassembled WGS sequence"/>
</dbReference>
<accession>A0ABR2JKP0</accession>
<sequence>MLLKYIGDENQSIDEYEQLRSFLDQNQIQQNYEKLRELLHIILNISNNHHRNINFFNKIEQIFKFLGNNIKQTFSNSEIYDFFSSNNSILLLLIKNSIIIIDESISALIQEENSKGKNFYFFPEIKPFINHSKSDEIEKEMHESFPNIEDFFRLRKKGENEHYICELIRNDSIEEFVKYVNQTNYSISSTIQYSIFEMNAFLVERKKQH</sequence>
<protein>
    <submittedName>
        <fullName evidence="1">Uncharacterized protein</fullName>
    </submittedName>
</protein>
<dbReference type="EMBL" id="JAPFFF010000011">
    <property type="protein sequence ID" value="KAK8878472.1"/>
    <property type="molecule type" value="Genomic_DNA"/>
</dbReference>
<keyword evidence="2" id="KW-1185">Reference proteome</keyword>
<gene>
    <name evidence="1" type="ORF">M9Y10_005245</name>
</gene>
<reference evidence="1 2" key="1">
    <citation type="submission" date="2024-04" db="EMBL/GenBank/DDBJ databases">
        <title>Tritrichomonas musculus Genome.</title>
        <authorList>
            <person name="Alves-Ferreira E."/>
            <person name="Grigg M."/>
            <person name="Lorenzi H."/>
            <person name="Galac M."/>
        </authorList>
    </citation>
    <scope>NUCLEOTIDE SEQUENCE [LARGE SCALE GENOMIC DNA]</scope>
    <source>
        <strain evidence="1 2">EAF2021</strain>
    </source>
</reference>
<name>A0ABR2JKP0_9EUKA</name>